<dbReference type="AlphaFoldDB" id="A0A139A3X6"/>
<dbReference type="Pfam" id="PF01485">
    <property type="entry name" value="IBR"/>
    <property type="match status" value="1"/>
</dbReference>
<keyword evidence="5" id="KW-0677">Repeat</keyword>
<keyword evidence="6 9" id="KW-0863">Zinc-finger</keyword>
<keyword evidence="8" id="KW-0862">Zinc</keyword>
<dbReference type="Proteomes" id="UP000070544">
    <property type="component" value="Unassembled WGS sequence"/>
</dbReference>
<dbReference type="CDD" id="cd20335">
    <property type="entry name" value="BRcat_RBR"/>
    <property type="match status" value="1"/>
</dbReference>
<dbReference type="InterPro" id="IPR013083">
    <property type="entry name" value="Znf_RING/FYVE/PHD"/>
</dbReference>
<accession>A0A139A3X6</accession>
<evidence type="ECO:0000256" key="2">
    <source>
        <dbReference type="ARBA" id="ARBA00012251"/>
    </source>
</evidence>
<evidence type="ECO:0000259" key="11">
    <source>
        <dbReference type="PROSITE" id="PS51873"/>
    </source>
</evidence>
<evidence type="ECO:0000256" key="9">
    <source>
        <dbReference type="PROSITE-ProRule" id="PRU00175"/>
    </source>
</evidence>
<evidence type="ECO:0000256" key="7">
    <source>
        <dbReference type="ARBA" id="ARBA00022786"/>
    </source>
</evidence>
<evidence type="ECO:0000256" key="1">
    <source>
        <dbReference type="ARBA" id="ARBA00001798"/>
    </source>
</evidence>
<proteinExistence type="predicted"/>
<evidence type="ECO:0000256" key="3">
    <source>
        <dbReference type="ARBA" id="ARBA00022679"/>
    </source>
</evidence>
<feature type="domain" description="RING-type" evidence="10">
    <location>
        <begin position="20"/>
        <end position="71"/>
    </location>
</feature>
<dbReference type="OrthoDB" id="1431934at2759"/>
<dbReference type="EMBL" id="KQ965804">
    <property type="protein sequence ID" value="KXS11288.1"/>
    <property type="molecule type" value="Genomic_DNA"/>
</dbReference>
<dbReference type="PANTHER" id="PTHR11685">
    <property type="entry name" value="RBR FAMILY RING FINGER AND IBR DOMAIN-CONTAINING"/>
    <property type="match status" value="1"/>
</dbReference>
<comment type="catalytic activity">
    <reaction evidence="1">
        <text>[E2 ubiquitin-conjugating enzyme]-S-ubiquitinyl-L-cysteine + [acceptor protein]-L-lysine = [E2 ubiquitin-conjugating enzyme]-L-cysteine + [acceptor protein]-N(6)-ubiquitinyl-L-lysine.</text>
        <dbReference type="EC" id="2.3.2.31"/>
    </reaction>
</comment>
<reference evidence="12 13" key="1">
    <citation type="journal article" date="2015" name="Genome Biol. Evol.">
        <title>Phylogenomic analyses indicate that early fungi evolved digesting cell walls of algal ancestors of land plants.</title>
        <authorList>
            <person name="Chang Y."/>
            <person name="Wang S."/>
            <person name="Sekimoto S."/>
            <person name="Aerts A.L."/>
            <person name="Choi C."/>
            <person name="Clum A."/>
            <person name="LaButti K.M."/>
            <person name="Lindquist E.A."/>
            <person name="Yee Ngan C."/>
            <person name="Ohm R.A."/>
            <person name="Salamov A.A."/>
            <person name="Grigoriev I.V."/>
            <person name="Spatafora J.W."/>
            <person name="Berbee M.L."/>
        </authorList>
    </citation>
    <scope>NUCLEOTIDE SEQUENCE [LARGE SCALE GENOMIC DNA]</scope>
    <source>
        <strain evidence="12 13">JEL478</strain>
    </source>
</reference>
<evidence type="ECO:0000256" key="6">
    <source>
        <dbReference type="ARBA" id="ARBA00022771"/>
    </source>
</evidence>
<dbReference type="InterPro" id="IPR002867">
    <property type="entry name" value="IBR_dom"/>
</dbReference>
<gene>
    <name evidence="12" type="ORF">M427DRAFT_115079</name>
</gene>
<evidence type="ECO:0000313" key="13">
    <source>
        <dbReference type="Proteomes" id="UP000070544"/>
    </source>
</evidence>
<feature type="domain" description="RING-type" evidence="11">
    <location>
        <begin position="16"/>
        <end position="234"/>
    </location>
</feature>
<protein>
    <recommendedName>
        <fullName evidence="2">RBR-type E3 ubiquitin transferase</fullName>
        <ecNumber evidence="2">2.3.2.31</ecNumber>
    </recommendedName>
</protein>
<dbReference type="Gene3D" id="3.30.40.10">
    <property type="entry name" value="Zinc/RING finger domain, C3HC4 (zinc finger)"/>
    <property type="match status" value="1"/>
</dbReference>
<dbReference type="GO" id="GO:0016567">
    <property type="term" value="P:protein ubiquitination"/>
    <property type="evidence" value="ECO:0007669"/>
    <property type="project" value="InterPro"/>
</dbReference>
<dbReference type="Pfam" id="PF22191">
    <property type="entry name" value="IBR_1"/>
    <property type="match status" value="1"/>
</dbReference>
<evidence type="ECO:0000256" key="4">
    <source>
        <dbReference type="ARBA" id="ARBA00022723"/>
    </source>
</evidence>
<dbReference type="Gene3D" id="1.20.120.1750">
    <property type="match status" value="1"/>
</dbReference>
<dbReference type="EC" id="2.3.2.31" evidence="2"/>
<evidence type="ECO:0000256" key="5">
    <source>
        <dbReference type="ARBA" id="ARBA00022737"/>
    </source>
</evidence>
<evidence type="ECO:0000256" key="8">
    <source>
        <dbReference type="ARBA" id="ARBA00022833"/>
    </source>
</evidence>
<dbReference type="PROSITE" id="PS51873">
    <property type="entry name" value="TRIAD"/>
    <property type="match status" value="1"/>
</dbReference>
<keyword evidence="7" id="KW-0833">Ubl conjugation pathway</keyword>
<dbReference type="InterPro" id="IPR044066">
    <property type="entry name" value="TRIAD_supradom"/>
</dbReference>
<dbReference type="OMA" id="CMVAAEM"/>
<dbReference type="GO" id="GO:0061630">
    <property type="term" value="F:ubiquitin protein ligase activity"/>
    <property type="evidence" value="ECO:0007669"/>
    <property type="project" value="UniProtKB-EC"/>
</dbReference>
<dbReference type="SUPFAM" id="SSF57850">
    <property type="entry name" value="RING/U-box"/>
    <property type="match status" value="3"/>
</dbReference>
<dbReference type="PROSITE" id="PS50089">
    <property type="entry name" value="ZF_RING_2"/>
    <property type="match status" value="1"/>
</dbReference>
<organism evidence="12 13">
    <name type="scientific">Gonapodya prolifera (strain JEL478)</name>
    <name type="common">Monoblepharis prolifera</name>
    <dbReference type="NCBI Taxonomy" id="1344416"/>
    <lineage>
        <taxon>Eukaryota</taxon>
        <taxon>Fungi</taxon>
        <taxon>Fungi incertae sedis</taxon>
        <taxon>Chytridiomycota</taxon>
        <taxon>Chytridiomycota incertae sedis</taxon>
        <taxon>Monoblepharidomycetes</taxon>
        <taxon>Monoblepharidales</taxon>
        <taxon>Gonapodyaceae</taxon>
        <taxon>Gonapodya</taxon>
    </lineage>
</organism>
<dbReference type="InterPro" id="IPR001841">
    <property type="entry name" value="Znf_RING"/>
</dbReference>
<name>A0A139A3X6_GONPJ</name>
<evidence type="ECO:0000313" key="12">
    <source>
        <dbReference type="EMBL" id="KXS11288.1"/>
    </source>
</evidence>
<dbReference type="GO" id="GO:0008270">
    <property type="term" value="F:zinc ion binding"/>
    <property type="evidence" value="ECO:0007669"/>
    <property type="project" value="UniProtKB-KW"/>
</dbReference>
<evidence type="ECO:0000259" key="10">
    <source>
        <dbReference type="PROSITE" id="PS50089"/>
    </source>
</evidence>
<dbReference type="SMART" id="SM00647">
    <property type="entry name" value="IBR"/>
    <property type="match status" value="2"/>
</dbReference>
<keyword evidence="13" id="KW-1185">Reference proteome</keyword>
<sequence length="241" mass="27536">MLGILRFFGLDAKPPPSRECAVCADTKEVTMYPRRPVTSQCTHEVDTCLSCLSKHINNEVHSKMGTQITCPSVDCKKDLEFEDVHRLAAERDFLRYDELLRNKVLTSLPNFRWCKAARCGNGQEHEGGDDLPIMACGTCKKLSCFTHDIVWHKGVSCDEYDRTIRVQEIASLHYLETNTKECPKCKRNIEKDGGCDHMTCRKASGGCGFEFCWLCLADYKEIRRVGNHKHQRTCRYYSPNA</sequence>
<dbReference type="InterPro" id="IPR031127">
    <property type="entry name" value="E3_UB_ligase_RBR"/>
</dbReference>
<dbReference type="STRING" id="1344416.A0A139A3X6"/>
<keyword evidence="4" id="KW-0479">Metal-binding</keyword>
<keyword evidence="3" id="KW-0808">Transferase</keyword>